<dbReference type="AlphaFoldDB" id="A0AAW1MYV1"/>
<comment type="caution">
    <text evidence="3">The sequence shown here is derived from an EMBL/GenBank/DDBJ whole genome shotgun (WGS) entry which is preliminary data.</text>
</comment>
<gene>
    <name evidence="3" type="ORF">QE152_g3882</name>
</gene>
<keyword evidence="1" id="KW-0175">Coiled coil</keyword>
<dbReference type="Proteomes" id="UP001458880">
    <property type="component" value="Unassembled WGS sequence"/>
</dbReference>
<name>A0AAW1MYV1_POPJA</name>
<accession>A0AAW1MYV1</accession>
<protein>
    <submittedName>
        <fullName evidence="3">Uncharacterized protein</fullName>
    </submittedName>
</protein>
<evidence type="ECO:0000313" key="4">
    <source>
        <dbReference type="Proteomes" id="UP001458880"/>
    </source>
</evidence>
<feature type="compositionally biased region" description="Polar residues" evidence="2">
    <location>
        <begin position="272"/>
        <end position="283"/>
    </location>
</feature>
<dbReference type="EMBL" id="JASPKY010000017">
    <property type="protein sequence ID" value="KAK9752828.1"/>
    <property type="molecule type" value="Genomic_DNA"/>
</dbReference>
<sequence length="303" mass="35101">MVEAGDNEIETGDNIDKIGESAWGIIETGDNIDKMGESAWGIDRRNNSIGDVSDRRDMHAENYHLGKNDALAMPVILGQSLLTQTRMTVDAGLLVELKEKSDDIQNLQEEEEKTEDLEFDILSIQYDSMTLKIWTLPISMIAKRPRRIAEEEILQETIAKCAVTKKQAKDEEKKIQKKIEKEQQLKQERQEEYRKYLEREEKARVTDKELTRWEMLNRQKQHEVNKGYYVERVGTKEGPRFTSTAVDYMKRWPMPLVSDSDPESDIEEHGSPRSNFQEITNPGSDPPRPGDTMGFRDEPRKRK</sequence>
<evidence type="ECO:0000256" key="2">
    <source>
        <dbReference type="SAM" id="MobiDB-lite"/>
    </source>
</evidence>
<organism evidence="3 4">
    <name type="scientific">Popillia japonica</name>
    <name type="common">Japanese beetle</name>
    <dbReference type="NCBI Taxonomy" id="7064"/>
    <lineage>
        <taxon>Eukaryota</taxon>
        <taxon>Metazoa</taxon>
        <taxon>Ecdysozoa</taxon>
        <taxon>Arthropoda</taxon>
        <taxon>Hexapoda</taxon>
        <taxon>Insecta</taxon>
        <taxon>Pterygota</taxon>
        <taxon>Neoptera</taxon>
        <taxon>Endopterygota</taxon>
        <taxon>Coleoptera</taxon>
        <taxon>Polyphaga</taxon>
        <taxon>Scarabaeiformia</taxon>
        <taxon>Scarabaeidae</taxon>
        <taxon>Rutelinae</taxon>
        <taxon>Popillia</taxon>
    </lineage>
</organism>
<evidence type="ECO:0000256" key="1">
    <source>
        <dbReference type="SAM" id="Coils"/>
    </source>
</evidence>
<feature type="compositionally biased region" description="Basic and acidic residues" evidence="2">
    <location>
        <begin position="294"/>
        <end position="303"/>
    </location>
</feature>
<feature type="coiled-coil region" evidence="1">
    <location>
        <begin position="165"/>
        <end position="199"/>
    </location>
</feature>
<evidence type="ECO:0000313" key="3">
    <source>
        <dbReference type="EMBL" id="KAK9752828.1"/>
    </source>
</evidence>
<reference evidence="3 4" key="1">
    <citation type="journal article" date="2024" name="BMC Genomics">
        <title>De novo assembly and annotation of Popillia japonica's genome with initial clues to its potential as an invasive pest.</title>
        <authorList>
            <person name="Cucini C."/>
            <person name="Boschi S."/>
            <person name="Funari R."/>
            <person name="Cardaioli E."/>
            <person name="Iannotti N."/>
            <person name="Marturano G."/>
            <person name="Paoli F."/>
            <person name="Bruttini M."/>
            <person name="Carapelli A."/>
            <person name="Frati F."/>
            <person name="Nardi F."/>
        </authorList>
    </citation>
    <scope>NUCLEOTIDE SEQUENCE [LARGE SCALE GENOMIC DNA]</scope>
    <source>
        <strain evidence="3">DMR45628</strain>
    </source>
</reference>
<proteinExistence type="predicted"/>
<feature type="region of interest" description="Disordered" evidence="2">
    <location>
        <begin position="254"/>
        <end position="303"/>
    </location>
</feature>
<keyword evidence="4" id="KW-1185">Reference proteome</keyword>